<feature type="non-terminal residue" evidence="2">
    <location>
        <position position="208"/>
    </location>
</feature>
<evidence type="ECO:0000313" key="2">
    <source>
        <dbReference type="EMBL" id="GBG45873.1"/>
    </source>
</evidence>
<accession>A0A388JKK2</accession>
<dbReference type="Gramene" id="GBG45873">
    <property type="protein sequence ID" value="GBG45873"/>
    <property type="gene ID" value="CBR_g86010"/>
</dbReference>
<evidence type="ECO:0000313" key="3">
    <source>
        <dbReference type="Proteomes" id="UP000265515"/>
    </source>
</evidence>
<comment type="caution">
    <text evidence="2">The sequence shown here is derived from an EMBL/GenBank/DDBJ whole genome shotgun (WGS) entry which is preliminary data.</text>
</comment>
<dbReference type="Proteomes" id="UP000265515">
    <property type="component" value="Unassembled WGS sequence"/>
</dbReference>
<dbReference type="EMBL" id="BFEA01007202">
    <property type="protein sequence ID" value="GBG45873.1"/>
    <property type="molecule type" value="Genomic_DNA"/>
</dbReference>
<keyword evidence="3" id="KW-1185">Reference proteome</keyword>
<organism evidence="2 3">
    <name type="scientific">Chara braunii</name>
    <name type="common">Braun's stonewort</name>
    <dbReference type="NCBI Taxonomy" id="69332"/>
    <lineage>
        <taxon>Eukaryota</taxon>
        <taxon>Viridiplantae</taxon>
        <taxon>Streptophyta</taxon>
        <taxon>Charophyceae</taxon>
        <taxon>Charales</taxon>
        <taxon>Characeae</taxon>
        <taxon>Chara</taxon>
    </lineage>
</organism>
<sequence length="208" mass="22298">MNTRPLRTRVTFALESKCLLAIRGSRRHVSVTSVMPPKSVAALPMTEWCAASARPTRRGWQTAPGPLHFAGSSGLYAPKCSSTHSDTAAADSGHDIQSDLYQGIRRELTAEFGTEHLVFQVQEEMTEGIQVFKQDKVAEEQAAPQEQEGDISLDFRTASAASSTTAVLPTTIPFTDKNPYPASMDSTRFSMAGKAQGYGSKATGGKGG</sequence>
<protein>
    <submittedName>
        <fullName evidence="2">Uncharacterized protein</fullName>
    </submittedName>
</protein>
<name>A0A388JKK2_CHABU</name>
<reference evidence="2 3" key="1">
    <citation type="journal article" date="2018" name="Cell">
        <title>The Chara Genome: Secondary Complexity and Implications for Plant Terrestrialization.</title>
        <authorList>
            <person name="Nishiyama T."/>
            <person name="Sakayama H."/>
            <person name="Vries J.D."/>
            <person name="Buschmann H."/>
            <person name="Saint-Marcoux D."/>
            <person name="Ullrich K.K."/>
            <person name="Haas F.B."/>
            <person name="Vanderstraeten L."/>
            <person name="Becker D."/>
            <person name="Lang D."/>
            <person name="Vosolsobe S."/>
            <person name="Rombauts S."/>
            <person name="Wilhelmsson P.K.I."/>
            <person name="Janitza P."/>
            <person name="Kern R."/>
            <person name="Heyl A."/>
            <person name="Rumpler F."/>
            <person name="Villalobos L.I.A.C."/>
            <person name="Clay J.M."/>
            <person name="Skokan R."/>
            <person name="Toyoda A."/>
            <person name="Suzuki Y."/>
            <person name="Kagoshima H."/>
            <person name="Schijlen E."/>
            <person name="Tajeshwar N."/>
            <person name="Catarino B."/>
            <person name="Hetherington A.J."/>
            <person name="Saltykova A."/>
            <person name="Bonnot C."/>
            <person name="Breuninger H."/>
            <person name="Symeonidi A."/>
            <person name="Radhakrishnan G.V."/>
            <person name="Van Nieuwerburgh F."/>
            <person name="Deforce D."/>
            <person name="Chang C."/>
            <person name="Karol K.G."/>
            <person name="Hedrich R."/>
            <person name="Ulvskov P."/>
            <person name="Glockner G."/>
            <person name="Delwiche C.F."/>
            <person name="Petrasek J."/>
            <person name="Van de Peer Y."/>
            <person name="Friml J."/>
            <person name="Beilby M."/>
            <person name="Dolan L."/>
            <person name="Kohara Y."/>
            <person name="Sugano S."/>
            <person name="Fujiyama A."/>
            <person name="Delaux P.-M."/>
            <person name="Quint M."/>
            <person name="TheiBen G."/>
            <person name="Hagemann M."/>
            <person name="Harholt J."/>
            <person name="Dunand C."/>
            <person name="Zachgo S."/>
            <person name="Langdale J."/>
            <person name="Maumus F."/>
            <person name="Straeten D.V.D."/>
            <person name="Gould S.B."/>
            <person name="Rensing S.A."/>
        </authorList>
    </citation>
    <scope>NUCLEOTIDE SEQUENCE [LARGE SCALE GENOMIC DNA]</scope>
    <source>
        <strain evidence="2 3">S276</strain>
    </source>
</reference>
<proteinExistence type="predicted"/>
<gene>
    <name evidence="2" type="ORF">CBR_g86010</name>
</gene>
<evidence type="ECO:0000256" key="1">
    <source>
        <dbReference type="SAM" id="MobiDB-lite"/>
    </source>
</evidence>
<feature type="region of interest" description="Disordered" evidence="1">
    <location>
        <begin position="170"/>
        <end position="208"/>
    </location>
</feature>
<dbReference type="AlphaFoldDB" id="A0A388JKK2"/>